<accession>A0A4U0X449</accession>
<evidence type="ECO:0000313" key="2">
    <source>
        <dbReference type="EMBL" id="TKA69908.1"/>
    </source>
</evidence>
<protein>
    <submittedName>
        <fullName evidence="2">Uncharacterized protein</fullName>
    </submittedName>
</protein>
<reference evidence="2 3" key="1">
    <citation type="submission" date="2017-03" db="EMBL/GenBank/DDBJ databases">
        <title>Genomes of endolithic fungi from Antarctica.</title>
        <authorList>
            <person name="Coleine C."/>
            <person name="Masonjones S."/>
            <person name="Stajich J.E."/>
        </authorList>
    </citation>
    <scope>NUCLEOTIDE SEQUENCE [LARGE SCALE GENOMIC DNA]</scope>
    <source>
        <strain evidence="2 3">CCFEE 5184</strain>
    </source>
</reference>
<gene>
    <name evidence="2" type="ORF">B0A55_07640</name>
</gene>
<dbReference type="AlphaFoldDB" id="A0A4U0X449"/>
<keyword evidence="1" id="KW-0812">Transmembrane</keyword>
<organism evidence="2 3">
    <name type="scientific">Friedmanniomyces simplex</name>
    <dbReference type="NCBI Taxonomy" id="329884"/>
    <lineage>
        <taxon>Eukaryota</taxon>
        <taxon>Fungi</taxon>
        <taxon>Dikarya</taxon>
        <taxon>Ascomycota</taxon>
        <taxon>Pezizomycotina</taxon>
        <taxon>Dothideomycetes</taxon>
        <taxon>Dothideomycetidae</taxon>
        <taxon>Mycosphaerellales</taxon>
        <taxon>Teratosphaeriaceae</taxon>
        <taxon>Friedmanniomyces</taxon>
    </lineage>
</organism>
<feature type="transmembrane region" description="Helical" evidence="1">
    <location>
        <begin position="114"/>
        <end position="138"/>
    </location>
</feature>
<evidence type="ECO:0000256" key="1">
    <source>
        <dbReference type="SAM" id="Phobius"/>
    </source>
</evidence>
<dbReference type="Proteomes" id="UP000309340">
    <property type="component" value="Unassembled WGS sequence"/>
</dbReference>
<keyword evidence="1" id="KW-0472">Membrane</keyword>
<sequence>MPPSIVVFASPAHGQPSRTGAVIVNILAWLMLYSVAFTGSGAISAAAGAISEHIHHRIAQPSRPPRTREELLRLARRCMLGMASLGLIAGIVAVSWHSHQRLPNDTMRGLPVKVILGTLACDGAWIVLVALGSGLMVAHKRLRARRSLRAEDVQLQELEGGPK</sequence>
<name>A0A4U0X449_9PEZI</name>
<evidence type="ECO:0000313" key="3">
    <source>
        <dbReference type="Proteomes" id="UP000309340"/>
    </source>
</evidence>
<proteinExistence type="predicted"/>
<feature type="transmembrane region" description="Helical" evidence="1">
    <location>
        <begin position="30"/>
        <end position="54"/>
    </location>
</feature>
<feature type="transmembrane region" description="Helical" evidence="1">
    <location>
        <begin position="74"/>
        <end position="94"/>
    </location>
</feature>
<keyword evidence="1" id="KW-1133">Transmembrane helix</keyword>
<dbReference type="EMBL" id="NAJQ01000425">
    <property type="protein sequence ID" value="TKA69908.1"/>
    <property type="molecule type" value="Genomic_DNA"/>
</dbReference>
<keyword evidence="3" id="KW-1185">Reference proteome</keyword>
<comment type="caution">
    <text evidence="2">The sequence shown here is derived from an EMBL/GenBank/DDBJ whole genome shotgun (WGS) entry which is preliminary data.</text>
</comment>